<reference evidence="1" key="1">
    <citation type="submission" date="2022-08" db="EMBL/GenBank/DDBJ databases">
        <authorList>
            <person name="Kallberg Y."/>
            <person name="Tangrot J."/>
            <person name="Rosling A."/>
        </authorList>
    </citation>
    <scope>NUCLEOTIDE SEQUENCE</scope>
    <source>
        <strain evidence="1">Wild A</strain>
    </source>
</reference>
<evidence type="ECO:0000313" key="1">
    <source>
        <dbReference type="EMBL" id="CAI2162164.1"/>
    </source>
</evidence>
<evidence type="ECO:0000313" key="2">
    <source>
        <dbReference type="Proteomes" id="UP001153678"/>
    </source>
</evidence>
<organism evidence="1 2">
    <name type="scientific">Funneliformis geosporum</name>
    <dbReference type="NCBI Taxonomy" id="1117311"/>
    <lineage>
        <taxon>Eukaryota</taxon>
        <taxon>Fungi</taxon>
        <taxon>Fungi incertae sedis</taxon>
        <taxon>Mucoromycota</taxon>
        <taxon>Glomeromycotina</taxon>
        <taxon>Glomeromycetes</taxon>
        <taxon>Glomerales</taxon>
        <taxon>Glomeraceae</taxon>
        <taxon>Funneliformis</taxon>
    </lineage>
</organism>
<accession>A0A9W4SAF8</accession>
<proteinExistence type="predicted"/>
<dbReference type="AlphaFoldDB" id="A0A9W4SAF8"/>
<comment type="caution">
    <text evidence="1">The sequence shown here is derived from an EMBL/GenBank/DDBJ whole genome shotgun (WGS) entry which is preliminary data.</text>
</comment>
<protein>
    <submittedName>
        <fullName evidence="1">12719_t:CDS:1</fullName>
    </submittedName>
</protein>
<name>A0A9W4SAF8_9GLOM</name>
<gene>
    <name evidence="1" type="ORF">FWILDA_LOCUS420</name>
</gene>
<dbReference type="Proteomes" id="UP001153678">
    <property type="component" value="Unassembled WGS sequence"/>
</dbReference>
<sequence>MSRIEEFLEDDLYEFEDLIVSWSYEFVDIFARFNPIWRQLETIHPLQLEGMENLLTSLDTFLDNTTITSFDDDDSFIWLYKSATLQSIDIIYASFYNNASQFSDVTIVMDTEETVNYITD</sequence>
<keyword evidence="2" id="KW-1185">Reference proteome</keyword>
<dbReference type="EMBL" id="CAMKVN010000027">
    <property type="protein sequence ID" value="CAI2162164.1"/>
    <property type="molecule type" value="Genomic_DNA"/>
</dbReference>